<dbReference type="SUPFAM" id="SSF54001">
    <property type="entry name" value="Cysteine proteinases"/>
    <property type="match status" value="1"/>
</dbReference>
<dbReference type="EMBL" id="JAKNID010000013">
    <property type="protein sequence ID" value="MCG4564841.1"/>
    <property type="molecule type" value="Genomic_DNA"/>
</dbReference>
<evidence type="ECO:0000313" key="4">
    <source>
        <dbReference type="EMBL" id="MCG4564841.1"/>
    </source>
</evidence>
<feature type="transmembrane region" description="Helical" evidence="2">
    <location>
        <begin position="670"/>
        <end position="690"/>
    </location>
</feature>
<keyword evidence="2" id="KW-0812">Transmembrane</keyword>
<feature type="transmembrane region" description="Helical" evidence="2">
    <location>
        <begin position="59"/>
        <end position="78"/>
    </location>
</feature>
<dbReference type="Gene3D" id="3.10.620.30">
    <property type="match status" value="1"/>
</dbReference>
<feature type="region of interest" description="Disordered" evidence="1">
    <location>
        <begin position="613"/>
        <end position="662"/>
    </location>
</feature>
<organism evidence="4 5">
    <name type="scientific">Anaerosalibacter bizertensis</name>
    <dbReference type="NCBI Taxonomy" id="932217"/>
    <lineage>
        <taxon>Bacteria</taxon>
        <taxon>Bacillati</taxon>
        <taxon>Bacillota</taxon>
        <taxon>Tissierellia</taxon>
        <taxon>Tissierellales</taxon>
        <taxon>Sporanaerobacteraceae</taxon>
        <taxon>Anaerosalibacter</taxon>
    </lineage>
</organism>
<dbReference type="AlphaFoldDB" id="A0A9Q4ABX5"/>
<dbReference type="InterPro" id="IPR052901">
    <property type="entry name" value="Bact_TGase-like"/>
</dbReference>
<feature type="transmembrane region" description="Helical" evidence="2">
    <location>
        <begin position="190"/>
        <end position="209"/>
    </location>
</feature>
<dbReference type="Pfam" id="PF01841">
    <property type="entry name" value="Transglut_core"/>
    <property type="match status" value="1"/>
</dbReference>
<dbReference type="InterPro" id="IPR002931">
    <property type="entry name" value="Transglutaminase-like"/>
</dbReference>
<feature type="transmembrane region" description="Helical" evidence="2">
    <location>
        <begin position="33"/>
        <end position="53"/>
    </location>
</feature>
<comment type="caution">
    <text evidence="4">The sequence shown here is derived from an EMBL/GenBank/DDBJ whole genome shotgun (WGS) entry which is preliminary data.</text>
</comment>
<dbReference type="PANTHER" id="PTHR42736:SF1">
    <property type="entry name" value="PROTEIN-GLUTAMINE GAMMA-GLUTAMYLTRANSFERASE"/>
    <property type="match status" value="1"/>
</dbReference>
<gene>
    <name evidence="4" type="ORF">L0P62_05195</name>
</gene>
<proteinExistence type="predicted"/>
<keyword evidence="2" id="KW-0472">Membrane</keyword>
<evidence type="ECO:0000259" key="3">
    <source>
        <dbReference type="SMART" id="SM00460"/>
    </source>
</evidence>
<evidence type="ECO:0000313" key="5">
    <source>
        <dbReference type="Proteomes" id="UP001108123"/>
    </source>
</evidence>
<feature type="compositionally biased region" description="Low complexity" evidence="1">
    <location>
        <begin position="633"/>
        <end position="644"/>
    </location>
</feature>
<protein>
    <submittedName>
        <fullName evidence="4">Transglutaminase-like domain-containing protein</fullName>
    </submittedName>
</protein>
<evidence type="ECO:0000256" key="2">
    <source>
        <dbReference type="SAM" id="Phobius"/>
    </source>
</evidence>
<sequence length="809" mass="93744">MDNNIRDLSIENKIQVSFKKTENSRKEKTLQTLGDIFVSGLLHLAFIFTLISMFKIQGLSAMTIFLGSILIFALSCFFDNIKGIWKILIIIALFIMIISGNVYIKNGLLLTINQAISVIGKNTGLFIKEYKITIGPEMYKISINYFWGMFSLIIAFVCFMTVRNRSNLFLWIFVTPIFLLETWSGITPGFFHNLILFLASILLVNNSFIKGSNENKLFGRSKDSIILYTAFIILSLFIVFSFGLNKFKPASSYSKNSIAKDIKNTVADKIEDFRYEKKKTNTFTQGNFRKLEKLELLDIPALKITMDKPTSLYLRGYVGSKYTSESWTDLDDNIYYDSYGLFYWLNKSEFSGFSQLSTVNNLVKGSKNKDEKTNITINNINANSKYLYMPYESDIELDSFKNIKTFADSKVMSTSFWGNRFYKYKANTNLVKKYPEIASNLYDLKNKPEVKEYLKHESHYNEFIYENYTKIPRDIESLMENQLGEVPETEDTHMPYEKAIEIVKSYLDENIVYTVEPKSAPKGKDFLRYFLEESREGYATHYATAATAMFRYLGIPSRYVEGYLITPKDVKNVSDSKPIVIKGTNAHAWTEIYIDEIGWIPIEVTPPYYDVMEQTDTSEYPGGANLEKDKETNSSGNSSQGKQQIVDDEQEPNNNPNNKPSRKLTTLEKVIFTIGLIILLTILIYIVYVIRKRKELKEMKKGFEDPNYKLAIPRIFSYSMSLIHYGGLSKRGGSTYGYLKDIEKNYSKKHAKIFEKAIKINQEAVFSNHEISEEQYNYMIRFMDQILYDIVESKNILQRMKMKFWDFIY</sequence>
<accession>A0A9Q4ABX5</accession>
<feature type="transmembrane region" description="Helical" evidence="2">
    <location>
        <begin position="145"/>
        <end position="161"/>
    </location>
</feature>
<dbReference type="SMART" id="SM00460">
    <property type="entry name" value="TGc"/>
    <property type="match status" value="1"/>
</dbReference>
<reference evidence="4" key="1">
    <citation type="submission" date="2022-01" db="EMBL/GenBank/DDBJ databases">
        <title>Collection of gut derived symbiotic bacterial strains cultured from healthy donors.</title>
        <authorList>
            <person name="Lin H."/>
            <person name="Kohout C."/>
            <person name="Waligurski E."/>
            <person name="Pamer E.G."/>
        </authorList>
    </citation>
    <scope>NUCLEOTIDE SEQUENCE</scope>
    <source>
        <strain evidence="4">MSK.14.39</strain>
    </source>
</reference>
<feature type="transmembrane region" description="Helical" evidence="2">
    <location>
        <begin position="85"/>
        <end position="104"/>
    </location>
</feature>
<keyword evidence="5" id="KW-1185">Reference proteome</keyword>
<feature type="transmembrane region" description="Helical" evidence="2">
    <location>
        <begin position="225"/>
        <end position="244"/>
    </location>
</feature>
<name>A0A9Q4ABX5_9FIRM</name>
<evidence type="ECO:0000256" key="1">
    <source>
        <dbReference type="SAM" id="MobiDB-lite"/>
    </source>
</evidence>
<feature type="transmembrane region" description="Helical" evidence="2">
    <location>
        <begin position="168"/>
        <end position="184"/>
    </location>
</feature>
<dbReference type="Proteomes" id="UP001108123">
    <property type="component" value="Unassembled WGS sequence"/>
</dbReference>
<keyword evidence="2" id="KW-1133">Transmembrane helix</keyword>
<dbReference type="InterPro" id="IPR038765">
    <property type="entry name" value="Papain-like_cys_pep_sf"/>
</dbReference>
<feature type="domain" description="Transglutaminase-like" evidence="3">
    <location>
        <begin position="531"/>
        <end position="606"/>
    </location>
</feature>
<dbReference type="PANTHER" id="PTHR42736">
    <property type="entry name" value="PROTEIN-GLUTAMINE GAMMA-GLUTAMYLTRANSFERASE"/>
    <property type="match status" value="1"/>
</dbReference>
<dbReference type="RefSeq" id="WP_226808308.1">
    <property type="nucleotide sequence ID" value="NZ_JAJBNW010000045.1"/>
</dbReference>